<protein>
    <recommendedName>
        <fullName evidence="2">RNA 3'-terminal-phosphate cyclase (ATP)</fullName>
        <ecNumber evidence="2">6.5.1.4</ecNumber>
    </recommendedName>
</protein>
<dbReference type="SUPFAM" id="SSF52913">
    <property type="entry name" value="RNA 3'-terminal phosphate cyclase, RPTC, insert domain"/>
    <property type="match status" value="1"/>
</dbReference>
<evidence type="ECO:0000259" key="8">
    <source>
        <dbReference type="Pfam" id="PF05189"/>
    </source>
</evidence>
<dbReference type="InterPro" id="IPR013792">
    <property type="entry name" value="RNA3'P_cycl/enolpyr_Trfase_a/b"/>
</dbReference>
<feature type="domain" description="RNA 3'-terminal phosphate cyclase insert" evidence="8">
    <location>
        <begin position="190"/>
        <end position="290"/>
    </location>
</feature>
<dbReference type="InterPro" id="IPR017770">
    <property type="entry name" value="RNA3'_term_phos_cyc_type_1"/>
</dbReference>
<comment type="caution">
    <text evidence="9">The sequence shown here is derived from an EMBL/GenBank/DDBJ whole genome shotgun (WGS) entry which is preliminary data.</text>
</comment>
<comment type="catalytic activity">
    <reaction evidence="5">
        <text>a 3'-end 3'-phospho-ribonucleotide-RNA + ATP = a 3'-end 2',3'-cyclophospho-ribonucleotide-RNA + AMP + diphosphate</text>
        <dbReference type="Rhea" id="RHEA:23976"/>
        <dbReference type="Rhea" id="RHEA-COMP:10463"/>
        <dbReference type="Rhea" id="RHEA-COMP:10464"/>
        <dbReference type="ChEBI" id="CHEBI:30616"/>
        <dbReference type="ChEBI" id="CHEBI:33019"/>
        <dbReference type="ChEBI" id="CHEBI:83062"/>
        <dbReference type="ChEBI" id="CHEBI:83064"/>
        <dbReference type="ChEBI" id="CHEBI:456215"/>
        <dbReference type="EC" id="6.5.1.4"/>
    </reaction>
</comment>
<evidence type="ECO:0000313" key="9">
    <source>
        <dbReference type="EMBL" id="KAL0063301.1"/>
    </source>
</evidence>
<accession>A0ABR2ZQG1</accession>
<evidence type="ECO:0000259" key="7">
    <source>
        <dbReference type="Pfam" id="PF01137"/>
    </source>
</evidence>
<dbReference type="EMBL" id="JBBXMP010000084">
    <property type="protein sequence ID" value="KAL0063301.1"/>
    <property type="molecule type" value="Genomic_DNA"/>
</dbReference>
<feature type="region of interest" description="Disordered" evidence="6">
    <location>
        <begin position="72"/>
        <end position="91"/>
    </location>
</feature>
<dbReference type="InterPro" id="IPR037136">
    <property type="entry name" value="RNA3'_phos_cyclase_dom_sf"/>
</dbReference>
<dbReference type="InterPro" id="IPR023797">
    <property type="entry name" value="RNA3'_phos_cyclase_dom"/>
</dbReference>
<dbReference type="PANTHER" id="PTHR11096">
    <property type="entry name" value="RNA 3' TERMINAL PHOSPHATE CYCLASE"/>
    <property type="match status" value="1"/>
</dbReference>
<dbReference type="PROSITE" id="PS01287">
    <property type="entry name" value="RTC"/>
    <property type="match status" value="1"/>
</dbReference>
<evidence type="ECO:0000256" key="5">
    <source>
        <dbReference type="ARBA" id="ARBA00024481"/>
    </source>
</evidence>
<dbReference type="NCBIfam" id="TIGR03399">
    <property type="entry name" value="RNA_3prim_cycl"/>
    <property type="match status" value="1"/>
</dbReference>
<evidence type="ECO:0000256" key="6">
    <source>
        <dbReference type="SAM" id="MobiDB-lite"/>
    </source>
</evidence>
<reference evidence="9 10" key="1">
    <citation type="submission" date="2024-05" db="EMBL/GenBank/DDBJ databases">
        <title>A draft genome resource for the thread blight pathogen Marasmius tenuissimus strain MS-2.</title>
        <authorList>
            <person name="Yulfo-Soto G.E."/>
            <person name="Baruah I.K."/>
            <person name="Amoako-Attah I."/>
            <person name="Bukari Y."/>
            <person name="Meinhardt L.W."/>
            <person name="Bailey B.A."/>
            <person name="Cohen S.P."/>
        </authorList>
    </citation>
    <scope>NUCLEOTIDE SEQUENCE [LARGE SCALE GENOMIC DNA]</scope>
    <source>
        <strain evidence="9 10">MS-2</strain>
    </source>
</reference>
<evidence type="ECO:0000313" key="10">
    <source>
        <dbReference type="Proteomes" id="UP001437256"/>
    </source>
</evidence>
<name>A0ABR2ZQG1_9AGAR</name>
<dbReference type="InterPro" id="IPR013791">
    <property type="entry name" value="RNA3'-term_phos_cycl_insert"/>
</dbReference>
<keyword evidence="10" id="KW-1185">Reference proteome</keyword>
<dbReference type="Pfam" id="PF05189">
    <property type="entry name" value="RTC_insert"/>
    <property type="match status" value="1"/>
</dbReference>
<dbReference type="PANTHER" id="PTHR11096:SF0">
    <property type="entry name" value="RNA 3'-TERMINAL PHOSPHATE CYCLASE"/>
    <property type="match status" value="1"/>
</dbReference>
<dbReference type="InterPro" id="IPR020719">
    <property type="entry name" value="RNA3'_term_phos_cycl-like_CS"/>
</dbReference>
<evidence type="ECO:0000256" key="4">
    <source>
        <dbReference type="ARBA" id="ARBA00022741"/>
    </source>
</evidence>
<dbReference type="InterPro" id="IPR000228">
    <property type="entry name" value="RNA3'_term_phos_cyc"/>
</dbReference>
<keyword evidence="3" id="KW-0436">Ligase</keyword>
<dbReference type="Gene3D" id="3.30.360.20">
    <property type="entry name" value="RNA 3'-terminal phosphate cyclase, insert domain"/>
    <property type="match status" value="1"/>
</dbReference>
<dbReference type="Gene3D" id="3.65.10.20">
    <property type="entry name" value="RNA 3'-terminal phosphate cyclase domain"/>
    <property type="match status" value="2"/>
</dbReference>
<comment type="similarity">
    <text evidence="1">Belongs to the RNA 3'-terminal cyclase family. Type 1 subfamily.</text>
</comment>
<dbReference type="Pfam" id="PF01137">
    <property type="entry name" value="RTC"/>
    <property type="match status" value="1"/>
</dbReference>
<dbReference type="SUPFAM" id="SSF55205">
    <property type="entry name" value="EPT/RTPC-like"/>
    <property type="match status" value="1"/>
</dbReference>
<feature type="domain" description="RNA 3'-terminal phosphate cyclase" evidence="7">
    <location>
        <begin position="11"/>
        <end position="363"/>
    </location>
</feature>
<evidence type="ECO:0000256" key="2">
    <source>
        <dbReference type="ARBA" id="ARBA00012725"/>
    </source>
</evidence>
<evidence type="ECO:0000256" key="3">
    <source>
        <dbReference type="ARBA" id="ARBA00022598"/>
    </source>
</evidence>
<dbReference type="Proteomes" id="UP001437256">
    <property type="component" value="Unassembled WGS sequence"/>
</dbReference>
<dbReference type="EC" id="6.5.1.4" evidence="2"/>
<keyword evidence="4" id="KW-0547">Nucleotide-binding</keyword>
<dbReference type="InterPro" id="IPR036553">
    <property type="entry name" value="RPTC_insert"/>
</dbReference>
<dbReference type="PIRSF" id="PIRSF005378">
    <property type="entry name" value="RNA3'_term_phos_cycl_euk"/>
    <property type="match status" value="1"/>
</dbReference>
<gene>
    <name evidence="9" type="ORF">AAF712_009796</name>
</gene>
<sequence length="386" mass="41213">MAKTIIDGSVLEGGGQILRNTIALSGLLGKPVTIQNIRAGRQQPGLKNQHRTGLELAAAIASAELIGASNGSSEVHFTPGTSTDSTQSTTHCEADSVTAGATALLFQISLPLLLFGDRTRTLTLKGGTNATQAPQVDYTRHVLLPMLRHFGLPDVQLDIKRRGYFPKGGGELFVQIEPIAGPLRAIRLSERGNVRSIKGIAHFAGLPGHIGRDMVKGAMDKLKEAGYSESQVDIEYKRERDDNTVGGGSGLVLWAELDGGETLGASAVGRKAIKATKLGEEAAAVLINQINAGGCVDEVCILELDSRFLVNQRDQKWLQDQLIIFMALAEGDSEVLCGQGGLKLHTKTAIWVMEQLTEAKFEVEEVSTGHTILRCRGIGYKLAGGQ</sequence>
<evidence type="ECO:0000256" key="1">
    <source>
        <dbReference type="ARBA" id="ARBA00009206"/>
    </source>
</evidence>
<proteinExistence type="inferred from homology"/>
<organism evidence="9 10">
    <name type="scientific">Marasmius tenuissimus</name>
    <dbReference type="NCBI Taxonomy" id="585030"/>
    <lineage>
        <taxon>Eukaryota</taxon>
        <taxon>Fungi</taxon>
        <taxon>Dikarya</taxon>
        <taxon>Basidiomycota</taxon>
        <taxon>Agaricomycotina</taxon>
        <taxon>Agaricomycetes</taxon>
        <taxon>Agaricomycetidae</taxon>
        <taxon>Agaricales</taxon>
        <taxon>Marasmiineae</taxon>
        <taxon>Marasmiaceae</taxon>
        <taxon>Marasmius</taxon>
    </lineage>
</organism>